<sequence length="111" mass="12841">MFSPNVLEMFEHLVDNDIDVSLHKREDGIYYADLHSLAKSHLHVFEQNGKVVFDMRYGRQVEVSSEEDAEALLYQAAYCFAYLCICGRSFGNHAWNRLCRELDITVSYGDL</sequence>
<evidence type="ECO:0000313" key="1">
    <source>
        <dbReference type="EMBL" id="XCI77970.1"/>
    </source>
</evidence>
<protein>
    <submittedName>
        <fullName evidence="1">Uncharacterized protein</fullName>
    </submittedName>
</protein>
<organism evidence="1">
    <name type="scientific">Klebsiella phage FKP3</name>
    <dbReference type="NCBI Taxonomy" id="3231233"/>
    <lineage>
        <taxon>Viruses</taxon>
        <taxon>Duplodnaviria</taxon>
        <taxon>Heunggongvirae</taxon>
        <taxon>Uroviricota</taxon>
        <taxon>Caudoviricetes</taxon>
        <taxon>Stephanstirmvirinae</taxon>
        <taxon>Justusliebigvirus</taxon>
    </lineage>
</organism>
<proteinExistence type="predicted"/>
<accession>A0AAU8HZV7</accession>
<reference evidence="1" key="1">
    <citation type="submission" date="2024-06" db="EMBL/GenBank/DDBJ databases">
        <title>High activity and specificity of bacteriophage cocktails against carbapenem-resistant Klebsiella pneumoniae belonging to high-risk clones CG258 and ST307.</title>
        <authorList>
            <person name="Jimenez Quiceno J."/>
            <person name="Salazar Ospina L."/>
            <person name="Tellez Carrasquilla S."/>
        </authorList>
    </citation>
    <scope>NUCLEOTIDE SEQUENCE</scope>
</reference>
<dbReference type="EMBL" id="PP895363">
    <property type="protein sequence ID" value="XCI77970.1"/>
    <property type="molecule type" value="Genomic_DNA"/>
</dbReference>
<name>A0AAU8HZV7_9CAUD</name>